<sequence length="24" mass="2587">MDGRGRGREGLNPMEGRGRGHGSF</sequence>
<keyword evidence="3" id="KW-1185">Reference proteome</keyword>
<evidence type="ECO:0000313" key="3">
    <source>
        <dbReference type="Proteomes" id="UP000188268"/>
    </source>
</evidence>
<proteinExistence type="predicted"/>
<feature type="region of interest" description="Disordered" evidence="1">
    <location>
        <begin position="1"/>
        <end position="24"/>
    </location>
</feature>
<name>A0A1R3GWQ0_COCAP</name>
<gene>
    <name evidence="2" type="ORF">CCACVL1_22760</name>
</gene>
<reference evidence="2 3" key="1">
    <citation type="submission" date="2013-09" db="EMBL/GenBank/DDBJ databases">
        <title>Corchorus capsularis genome sequencing.</title>
        <authorList>
            <person name="Alam M."/>
            <person name="Haque M.S."/>
            <person name="Islam M.S."/>
            <person name="Emdad E.M."/>
            <person name="Islam M.M."/>
            <person name="Ahmed B."/>
            <person name="Halim A."/>
            <person name="Hossen Q.M.M."/>
            <person name="Hossain M.Z."/>
            <person name="Ahmed R."/>
            <person name="Khan M.M."/>
            <person name="Islam R."/>
            <person name="Rashid M.M."/>
            <person name="Khan S.A."/>
            <person name="Rahman M.S."/>
            <person name="Alam M."/>
        </authorList>
    </citation>
    <scope>NUCLEOTIDE SEQUENCE [LARGE SCALE GENOMIC DNA]</scope>
    <source>
        <strain evidence="3">cv. CVL-1</strain>
        <tissue evidence="2">Whole seedling</tissue>
    </source>
</reference>
<accession>A0A1R3GWQ0</accession>
<comment type="caution">
    <text evidence="2">The sequence shown here is derived from an EMBL/GenBank/DDBJ whole genome shotgun (WGS) entry which is preliminary data.</text>
</comment>
<evidence type="ECO:0000256" key="1">
    <source>
        <dbReference type="SAM" id="MobiDB-lite"/>
    </source>
</evidence>
<dbReference type="Proteomes" id="UP000188268">
    <property type="component" value="Unassembled WGS sequence"/>
</dbReference>
<dbReference type="EMBL" id="AWWV01013227">
    <property type="protein sequence ID" value="OMO62554.1"/>
    <property type="molecule type" value="Genomic_DNA"/>
</dbReference>
<evidence type="ECO:0000313" key="2">
    <source>
        <dbReference type="EMBL" id="OMO62554.1"/>
    </source>
</evidence>
<dbReference type="AlphaFoldDB" id="A0A1R3GWQ0"/>
<dbReference type="Gramene" id="OMO62554">
    <property type="protein sequence ID" value="OMO62554"/>
    <property type="gene ID" value="CCACVL1_22760"/>
</dbReference>
<protein>
    <submittedName>
        <fullName evidence="2">Uncharacterized protein</fullName>
    </submittedName>
</protein>
<organism evidence="2 3">
    <name type="scientific">Corchorus capsularis</name>
    <name type="common">Jute</name>
    <dbReference type="NCBI Taxonomy" id="210143"/>
    <lineage>
        <taxon>Eukaryota</taxon>
        <taxon>Viridiplantae</taxon>
        <taxon>Streptophyta</taxon>
        <taxon>Embryophyta</taxon>
        <taxon>Tracheophyta</taxon>
        <taxon>Spermatophyta</taxon>
        <taxon>Magnoliopsida</taxon>
        <taxon>eudicotyledons</taxon>
        <taxon>Gunneridae</taxon>
        <taxon>Pentapetalae</taxon>
        <taxon>rosids</taxon>
        <taxon>malvids</taxon>
        <taxon>Malvales</taxon>
        <taxon>Malvaceae</taxon>
        <taxon>Grewioideae</taxon>
        <taxon>Apeibeae</taxon>
        <taxon>Corchorus</taxon>
    </lineage>
</organism>